<dbReference type="KEGG" id="pcl:Pcal_1613"/>
<dbReference type="EMBL" id="CP000561">
    <property type="protein sequence ID" value="ABO09030.1"/>
    <property type="molecule type" value="Genomic_DNA"/>
</dbReference>
<dbReference type="GeneID" id="4909825"/>
<dbReference type="STRING" id="410359.Pcal_1613"/>
<reference evidence="2" key="1">
    <citation type="submission" date="2007-02" db="EMBL/GenBank/DDBJ databases">
        <title>Complete sequence of Pyrobaculum calidifontis JCM 11548.</title>
        <authorList>
            <consortium name="US DOE Joint Genome Institute"/>
            <person name="Copeland A."/>
            <person name="Lucas S."/>
            <person name="Lapidus A."/>
            <person name="Barry K."/>
            <person name="Glavina del Rio T."/>
            <person name="Dalin E."/>
            <person name="Tice H."/>
            <person name="Pitluck S."/>
            <person name="Chain P."/>
            <person name="Malfatti S."/>
            <person name="Shin M."/>
            <person name="Vergez L."/>
            <person name="Schmutz J."/>
            <person name="Larimer F."/>
            <person name="Land M."/>
            <person name="Hauser L."/>
            <person name="Kyrpides N."/>
            <person name="Mikhailova N."/>
            <person name="Cozen A.E."/>
            <person name="Fitz-Gibbon S.T."/>
            <person name="House C.H."/>
            <person name="Saltikov C."/>
            <person name="Lowe T.M."/>
            <person name="Richardson P."/>
        </authorList>
    </citation>
    <scope>NUCLEOTIDE SEQUENCE [LARGE SCALE GENOMIC DNA]</scope>
    <source>
        <strain evidence="2">JCM 11548</strain>
    </source>
</reference>
<keyword evidence="1" id="KW-0812">Transmembrane</keyword>
<evidence type="ECO:0000313" key="2">
    <source>
        <dbReference type="EMBL" id="ABO09030.1"/>
    </source>
</evidence>
<sequence>MRLLVLLALLAAAVSAAYIDGVVIALKQCLCLAPRWAYIDVWAHVAAQKPLDVALYWFDGSWSGPCPVGTGPTAHNTCSIPLTASAVALSLLDGGEEVDRIEIWGVKIANVTACDAQPLLEVVNKTTSYAPPSAVVTVRARWINPIQVHFAAANYTAFRSISVVDLNPCNDYLIKLWFRTPTPSPWHITLYGNYTPASPIVVTSTVTHTVTQTVTQRATETVTQTATATVTKTETLTVTYASERVYTTTVTEVVKEVDIRGVALAFLGVGMLGLALVVFILSGRRGHVQEVRRA</sequence>
<feature type="transmembrane region" description="Helical" evidence="1">
    <location>
        <begin position="262"/>
        <end position="283"/>
    </location>
</feature>
<dbReference type="HOGENOM" id="CLU_996118_0_0_2"/>
<keyword evidence="1" id="KW-0472">Membrane</keyword>
<organism evidence="2 3">
    <name type="scientific">Pyrobaculum calidifontis (strain DSM 21063 / JCM 11548 / VA1)</name>
    <dbReference type="NCBI Taxonomy" id="410359"/>
    <lineage>
        <taxon>Archaea</taxon>
        <taxon>Thermoproteota</taxon>
        <taxon>Thermoprotei</taxon>
        <taxon>Thermoproteales</taxon>
        <taxon>Thermoproteaceae</taxon>
        <taxon>Pyrobaculum</taxon>
    </lineage>
</organism>
<keyword evidence="3" id="KW-1185">Reference proteome</keyword>
<dbReference type="AlphaFoldDB" id="A3MWL3"/>
<evidence type="ECO:0000256" key="1">
    <source>
        <dbReference type="SAM" id="Phobius"/>
    </source>
</evidence>
<proteinExistence type="predicted"/>
<accession>A3MWL3</accession>
<protein>
    <submittedName>
        <fullName evidence="2">Uncharacterized protein</fullName>
    </submittedName>
</protein>
<gene>
    <name evidence="2" type="ordered locus">Pcal_1613</name>
</gene>
<keyword evidence="1" id="KW-1133">Transmembrane helix</keyword>
<evidence type="ECO:0000313" key="3">
    <source>
        <dbReference type="Proteomes" id="UP000001431"/>
    </source>
</evidence>
<dbReference type="RefSeq" id="WP_011850288.1">
    <property type="nucleotide sequence ID" value="NC_009073.1"/>
</dbReference>
<dbReference type="OrthoDB" id="29103at2157"/>
<dbReference type="eggNOG" id="arCOG07484">
    <property type="taxonomic scope" value="Archaea"/>
</dbReference>
<name>A3MWL3_PYRCJ</name>
<dbReference type="Proteomes" id="UP000001431">
    <property type="component" value="Chromosome"/>
</dbReference>